<reference evidence="1" key="2">
    <citation type="submission" date="2014-05" db="EMBL/GenBank/DDBJ databases">
        <title>The genome and life-stage specific transcriptomes of Globodera pallida elucidate key aspects of plant parasitism by a cyst nematode.</title>
        <authorList>
            <person name="Cotton J.A."/>
            <person name="Lilley C.J."/>
            <person name="Jones L.M."/>
            <person name="Kikuchi T."/>
            <person name="Reid A.J."/>
            <person name="Thorpe P."/>
            <person name="Tsai I.J."/>
            <person name="Beasley H."/>
            <person name="Blok V."/>
            <person name="Cock P.J.A."/>
            <person name="Van den Akker S.E."/>
            <person name="Holroyd N."/>
            <person name="Hunt M."/>
            <person name="Mantelin S."/>
            <person name="Naghra H."/>
            <person name="Pain A."/>
            <person name="Palomares-Rius J.E."/>
            <person name="Zarowiecki M."/>
            <person name="Berriman M."/>
            <person name="Jones J.T."/>
            <person name="Urwin P.E."/>
        </authorList>
    </citation>
    <scope>NUCLEOTIDE SEQUENCE [LARGE SCALE GENOMIC DNA]</scope>
    <source>
        <strain evidence="1">Lindley</strain>
    </source>
</reference>
<dbReference type="Proteomes" id="UP000050741">
    <property type="component" value="Unassembled WGS sequence"/>
</dbReference>
<evidence type="ECO:0000313" key="1">
    <source>
        <dbReference type="Proteomes" id="UP000050741"/>
    </source>
</evidence>
<reference evidence="2" key="3">
    <citation type="submission" date="2016-06" db="UniProtKB">
        <authorList>
            <consortium name="WormBaseParasite"/>
        </authorList>
    </citation>
    <scope>IDENTIFICATION</scope>
</reference>
<accession>A0A183C206</accession>
<evidence type="ECO:0000313" key="2">
    <source>
        <dbReference type="WBParaSite" id="GPLIN_000690000"/>
    </source>
</evidence>
<proteinExistence type="predicted"/>
<keyword evidence="1" id="KW-1185">Reference proteome</keyword>
<dbReference type="WBParaSite" id="GPLIN_000690000">
    <property type="protein sequence ID" value="GPLIN_000690000"/>
    <property type="gene ID" value="GPLIN_000690000"/>
</dbReference>
<dbReference type="AlphaFoldDB" id="A0A183C206"/>
<reference evidence="1" key="1">
    <citation type="submission" date="2013-12" db="EMBL/GenBank/DDBJ databases">
        <authorList>
            <person name="Aslett M."/>
        </authorList>
    </citation>
    <scope>NUCLEOTIDE SEQUENCE [LARGE SCALE GENOMIC DNA]</scope>
    <source>
        <strain evidence="1">Lindley</strain>
    </source>
</reference>
<name>A0A183C206_GLOPA</name>
<organism evidence="1 2">
    <name type="scientific">Globodera pallida</name>
    <name type="common">Potato cyst nematode worm</name>
    <name type="synonym">Heterodera pallida</name>
    <dbReference type="NCBI Taxonomy" id="36090"/>
    <lineage>
        <taxon>Eukaryota</taxon>
        <taxon>Metazoa</taxon>
        <taxon>Ecdysozoa</taxon>
        <taxon>Nematoda</taxon>
        <taxon>Chromadorea</taxon>
        <taxon>Rhabditida</taxon>
        <taxon>Tylenchina</taxon>
        <taxon>Tylenchomorpha</taxon>
        <taxon>Tylenchoidea</taxon>
        <taxon>Heteroderidae</taxon>
        <taxon>Heteroderinae</taxon>
        <taxon>Globodera</taxon>
    </lineage>
</organism>
<protein>
    <submittedName>
        <fullName evidence="2">Aminotran_5 domain-containing protein</fullName>
    </submittedName>
</protein>
<sequence>MDNEFCCVDEVLGQFFPGGGSPSAAAQQQHFDDDNNNSKWRWCKEAADKLILEQTVRFKEDGFGVQFHPLFSYGTASVWGECALDELTRAYWEVAVDEVYGSSMMFELHQLKPPLLPLPLSEFHLSQYLRAVDACHGDECLLDNL</sequence>